<dbReference type="AlphaFoldDB" id="A0A938WQL9"/>
<sequence>MFGLVDCNNFYCSCERVFNPGLRTQPVVVLSNNDGCIIARSNEAKALGIEMGTPFYQAKELLEREKVAVFSSNYTLYGDMSRRVMMLLSEFTPELMQYSIDEAFIDLTGMGGGEALREYGKRIVRTIGKGTGIPVTLGIAPTKTLAKVASRYGKKYKGYGGVCLIDTEEKRIKALQGFDIADVWGIGRRSAKKLEYHGVKNAWDFTQWSESRVRRLLTVTGVRTWKELRGESCINISELPEKQSICTSRSFPDKGLSELEVVEEAVANFAASCVRKLREQKSRCCQLTVFAYTSRFRNDVPNHIINRTVTLPMPTNDQLELVAAAVQALRTEWRENGRYHYKKAGVIVWDISPNTAVQTVLFDSIDRAKQARLSAAIDAINQRNGFNTVKVASQGTDKRWHLKCEHKSAQYSTNLNEVIKVKV</sequence>
<dbReference type="GO" id="GO:0003684">
    <property type="term" value="F:damaged DNA binding"/>
    <property type="evidence" value="ECO:0007669"/>
    <property type="project" value="InterPro"/>
</dbReference>
<dbReference type="SUPFAM" id="SSF56672">
    <property type="entry name" value="DNA/RNA polymerases"/>
    <property type="match status" value="1"/>
</dbReference>
<dbReference type="Gene3D" id="1.10.150.20">
    <property type="entry name" value="5' to 3' exonuclease, C-terminal subdomain"/>
    <property type="match status" value="1"/>
</dbReference>
<reference evidence="7" key="2">
    <citation type="journal article" date="2021" name="Sci. Rep.">
        <title>The distribution of antibiotic resistance genes in chicken gut microbiota commensals.</title>
        <authorList>
            <person name="Juricova H."/>
            <person name="Matiasovicova J."/>
            <person name="Kubasova T."/>
            <person name="Cejkova D."/>
            <person name="Rychlik I."/>
        </authorList>
    </citation>
    <scope>NUCLEOTIDE SEQUENCE</scope>
    <source>
        <strain evidence="7">An824</strain>
    </source>
</reference>
<dbReference type="InterPro" id="IPR001126">
    <property type="entry name" value="UmuC"/>
</dbReference>
<gene>
    <name evidence="7" type="ORF">H6A34_00625</name>
</gene>
<dbReference type="PANTHER" id="PTHR11076">
    <property type="entry name" value="DNA REPAIR POLYMERASE UMUC / TRANSFERASE FAMILY MEMBER"/>
    <property type="match status" value="1"/>
</dbReference>
<dbReference type="SUPFAM" id="SSF100879">
    <property type="entry name" value="Lesion bypass DNA polymerase (Y-family), little finger domain"/>
    <property type="match status" value="1"/>
</dbReference>
<dbReference type="Gene3D" id="3.30.70.270">
    <property type="match status" value="1"/>
</dbReference>
<dbReference type="GO" id="GO:0006281">
    <property type="term" value="P:DNA repair"/>
    <property type="evidence" value="ECO:0007669"/>
    <property type="project" value="UniProtKB-KW"/>
</dbReference>
<protein>
    <submittedName>
        <fullName evidence="7">Y-family DNA polymerase</fullName>
    </submittedName>
</protein>
<evidence type="ECO:0000313" key="8">
    <source>
        <dbReference type="Proteomes" id="UP000706891"/>
    </source>
</evidence>
<comment type="caution">
    <text evidence="7">The sequence shown here is derived from an EMBL/GenBank/DDBJ whole genome shotgun (WGS) entry which is preliminary data.</text>
</comment>
<evidence type="ECO:0000256" key="2">
    <source>
        <dbReference type="ARBA" id="ARBA00022763"/>
    </source>
</evidence>
<dbReference type="Gene3D" id="3.40.1170.60">
    <property type="match status" value="1"/>
</dbReference>
<dbReference type="InterPro" id="IPR025188">
    <property type="entry name" value="DUF4113"/>
</dbReference>
<evidence type="ECO:0000256" key="4">
    <source>
        <dbReference type="ARBA" id="ARBA00023204"/>
    </source>
</evidence>
<keyword evidence="8" id="KW-1185">Reference proteome</keyword>
<comment type="similarity">
    <text evidence="1">Belongs to the DNA polymerase type-Y family.</text>
</comment>
<dbReference type="Pfam" id="PF13438">
    <property type="entry name" value="DUF4113"/>
    <property type="match status" value="1"/>
</dbReference>
<dbReference type="EMBL" id="JACJJG010000001">
    <property type="protein sequence ID" value="MBM6672398.1"/>
    <property type="molecule type" value="Genomic_DNA"/>
</dbReference>
<dbReference type="Gene3D" id="3.30.1490.100">
    <property type="entry name" value="DNA polymerase, Y-family, little finger domain"/>
    <property type="match status" value="1"/>
</dbReference>
<dbReference type="GO" id="GO:0042276">
    <property type="term" value="P:error-prone translesion synthesis"/>
    <property type="evidence" value="ECO:0007669"/>
    <property type="project" value="TreeGrafter"/>
</dbReference>
<feature type="domain" description="UmuC" evidence="6">
    <location>
        <begin position="2"/>
        <end position="187"/>
    </location>
</feature>
<dbReference type="InterPro" id="IPR050116">
    <property type="entry name" value="DNA_polymerase-Y"/>
</dbReference>
<proteinExistence type="inferred from homology"/>
<dbReference type="InterPro" id="IPR036775">
    <property type="entry name" value="DNA_pol_Y-fam_lit_finger_sf"/>
</dbReference>
<evidence type="ECO:0000256" key="3">
    <source>
        <dbReference type="ARBA" id="ARBA00023199"/>
    </source>
</evidence>
<name>A0A938WQL9_9BACT</name>
<dbReference type="Pfam" id="PF00817">
    <property type="entry name" value="IMS"/>
    <property type="match status" value="1"/>
</dbReference>
<dbReference type="GO" id="GO:0005829">
    <property type="term" value="C:cytosol"/>
    <property type="evidence" value="ECO:0007669"/>
    <property type="project" value="TreeGrafter"/>
</dbReference>
<dbReference type="GO" id="GO:0003887">
    <property type="term" value="F:DNA-directed DNA polymerase activity"/>
    <property type="evidence" value="ECO:0007669"/>
    <property type="project" value="TreeGrafter"/>
</dbReference>
<dbReference type="InterPro" id="IPR017961">
    <property type="entry name" value="DNA_pol_Y-fam_little_finger"/>
</dbReference>
<dbReference type="InterPro" id="IPR043128">
    <property type="entry name" value="Rev_trsase/Diguanyl_cyclase"/>
</dbReference>
<dbReference type="CDD" id="cd01700">
    <property type="entry name" value="PolY_Pol_V_umuC"/>
    <property type="match status" value="1"/>
</dbReference>
<dbReference type="Proteomes" id="UP000706891">
    <property type="component" value="Unassembled WGS sequence"/>
</dbReference>
<dbReference type="PROSITE" id="PS50173">
    <property type="entry name" value="UMUC"/>
    <property type="match status" value="1"/>
</dbReference>
<dbReference type="RefSeq" id="WP_013619409.1">
    <property type="nucleotide sequence ID" value="NZ_JACJJG010000001.1"/>
</dbReference>
<accession>A0A938WQL9</accession>
<reference evidence="7" key="1">
    <citation type="submission" date="2020-08" db="EMBL/GenBank/DDBJ databases">
        <authorList>
            <person name="Cejkova D."/>
            <person name="Kubasova T."/>
            <person name="Jahodarova E."/>
            <person name="Rychlik I."/>
        </authorList>
    </citation>
    <scope>NUCLEOTIDE SEQUENCE</scope>
    <source>
        <strain evidence="7">An824</strain>
    </source>
</reference>
<dbReference type="GO" id="GO:0009432">
    <property type="term" value="P:SOS response"/>
    <property type="evidence" value="ECO:0007669"/>
    <property type="project" value="UniProtKB-KW"/>
</dbReference>
<keyword evidence="2" id="KW-0227">DNA damage</keyword>
<dbReference type="PANTHER" id="PTHR11076:SF34">
    <property type="entry name" value="PROTEIN UMUC"/>
    <property type="match status" value="1"/>
</dbReference>
<dbReference type="InterPro" id="IPR043502">
    <property type="entry name" value="DNA/RNA_pol_sf"/>
</dbReference>
<keyword evidence="3" id="KW-0741">SOS mutagenesis</keyword>
<evidence type="ECO:0000259" key="6">
    <source>
        <dbReference type="PROSITE" id="PS50173"/>
    </source>
</evidence>
<evidence type="ECO:0000313" key="7">
    <source>
        <dbReference type="EMBL" id="MBM6672398.1"/>
    </source>
</evidence>
<dbReference type="Pfam" id="PF11799">
    <property type="entry name" value="IMS_C"/>
    <property type="match status" value="1"/>
</dbReference>
<organism evidence="7 8">
    <name type="scientific">Marseilla massiliensis</name>
    <dbReference type="NCBI Taxonomy" id="1841864"/>
    <lineage>
        <taxon>Bacteria</taxon>
        <taxon>Pseudomonadati</taxon>
        <taxon>Bacteroidota</taxon>
        <taxon>Bacteroidia</taxon>
        <taxon>Bacteroidales</taxon>
        <taxon>Prevotellaceae</taxon>
        <taxon>Marseilla</taxon>
    </lineage>
</organism>
<evidence type="ECO:0000256" key="5">
    <source>
        <dbReference type="ARBA" id="ARBA00023236"/>
    </source>
</evidence>
<evidence type="ECO:0000256" key="1">
    <source>
        <dbReference type="ARBA" id="ARBA00010945"/>
    </source>
</evidence>
<keyword evidence="4" id="KW-0234">DNA repair</keyword>
<keyword evidence="5" id="KW-0742">SOS response</keyword>